<keyword evidence="3" id="KW-1185">Reference proteome</keyword>
<protein>
    <recommendedName>
        <fullName evidence="1">Competence protein CoiA nuclease-like domain-containing protein</fullName>
    </recommendedName>
</protein>
<dbReference type="InterPro" id="IPR010330">
    <property type="entry name" value="CoiA_nuc"/>
</dbReference>
<sequence length="300" mass="35261">MQKHRAEPNQQQLSQCRWCHQSIYCRRKPEGQSIYCHQAQRTNRPGESGSHLQGKRFLKQFFQKQGAHVENEVYYSDLQQRPDVWVLWPNQVIWAIEYQCAYLTYAQFLKRTQAYQSVNLPVFWILGANYVGKIPYAVLHLEAQGLGADYSDGGQLKRIHFNGQQACVRQQQCIYPQRLLQKIRQGVQKQRAPYQQLQQRIYLRGGNLLQMPAVCLPTTYLPVGPRLPHWFIYYELWLLLHEQARSYSELLACVVETPWHQSVYICERKWQAFVLTKMLQAWFSAGIIIAVADQICLVEK</sequence>
<dbReference type="Proteomes" id="UP000051673">
    <property type="component" value="Unassembled WGS sequence"/>
</dbReference>
<dbReference type="PATRIC" id="fig|1620.3.peg.911"/>
<dbReference type="RefSeq" id="WP_057788549.1">
    <property type="nucleotide sequence ID" value="NZ_JQCD01000030.1"/>
</dbReference>
<evidence type="ECO:0000313" key="2">
    <source>
        <dbReference type="EMBL" id="KRN76319.1"/>
    </source>
</evidence>
<dbReference type="EMBL" id="JQCD01000030">
    <property type="protein sequence ID" value="KRN76319.1"/>
    <property type="molecule type" value="Genomic_DNA"/>
</dbReference>
<gene>
    <name evidence="2" type="ORF">IV67_GL000895</name>
</gene>
<dbReference type="OrthoDB" id="3784230at2"/>
<organism evidence="2 3">
    <name type="scientific">Weissella minor</name>
    <dbReference type="NCBI Taxonomy" id="1620"/>
    <lineage>
        <taxon>Bacteria</taxon>
        <taxon>Bacillati</taxon>
        <taxon>Bacillota</taxon>
        <taxon>Bacilli</taxon>
        <taxon>Lactobacillales</taxon>
        <taxon>Lactobacillaceae</taxon>
        <taxon>Weissella</taxon>
    </lineage>
</organism>
<evidence type="ECO:0000259" key="1">
    <source>
        <dbReference type="Pfam" id="PF06054"/>
    </source>
</evidence>
<dbReference type="AlphaFoldDB" id="A0A0R2JG45"/>
<comment type="caution">
    <text evidence="2">The sequence shown here is derived from an EMBL/GenBank/DDBJ whole genome shotgun (WGS) entry which is preliminary data.</text>
</comment>
<name>A0A0R2JG45_9LACO</name>
<proteinExistence type="predicted"/>
<accession>A0A0R2JG45</accession>
<feature type="domain" description="Competence protein CoiA nuclease-like" evidence="1">
    <location>
        <begin position="47"/>
        <end position="138"/>
    </location>
</feature>
<reference evidence="2 3" key="1">
    <citation type="journal article" date="2015" name="Genome Announc.">
        <title>Expanding the biotechnology potential of lactobacilli through comparative genomics of 213 strains and associated genera.</title>
        <authorList>
            <person name="Sun Z."/>
            <person name="Harris H.M."/>
            <person name="McCann A."/>
            <person name="Guo C."/>
            <person name="Argimon S."/>
            <person name="Zhang W."/>
            <person name="Yang X."/>
            <person name="Jeffery I.B."/>
            <person name="Cooney J.C."/>
            <person name="Kagawa T.F."/>
            <person name="Liu W."/>
            <person name="Song Y."/>
            <person name="Salvetti E."/>
            <person name="Wrobel A."/>
            <person name="Rasinkangas P."/>
            <person name="Parkhill J."/>
            <person name="Rea M.C."/>
            <person name="O'Sullivan O."/>
            <person name="Ritari J."/>
            <person name="Douillard F.P."/>
            <person name="Paul Ross R."/>
            <person name="Yang R."/>
            <person name="Briner A.E."/>
            <person name="Felis G.E."/>
            <person name="de Vos W.M."/>
            <person name="Barrangou R."/>
            <person name="Klaenhammer T.R."/>
            <person name="Caufield P.W."/>
            <person name="Cui Y."/>
            <person name="Zhang H."/>
            <person name="O'Toole P.W."/>
        </authorList>
    </citation>
    <scope>NUCLEOTIDE SEQUENCE [LARGE SCALE GENOMIC DNA]</scope>
    <source>
        <strain evidence="2 3">DSM 20014</strain>
    </source>
</reference>
<evidence type="ECO:0000313" key="3">
    <source>
        <dbReference type="Proteomes" id="UP000051673"/>
    </source>
</evidence>
<dbReference type="STRING" id="1620.IV67_GL000895"/>
<dbReference type="Pfam" id="PF06054">
    <property type="entry name" value="CoiA_nuc"/>
    <property type="match status" value="1"/>
</dbReference>